<organism evidence="2 3">
    <name type="scientific">Botryosphaeria dothidea</name>
    <dbReference type="NCBI Taxonomy" id="55169"/>
    <lineage>
        <taxon>Eukaryota</taxon>
        <taxon>Fungi</taxon>
        <taxon>Dikarya</taxon>
        <taxon>Ascomycota</taxon>
        <taxon>Pezizomycotina</taxon>
        <taxon>Dothideomycetes</taxon>
        <taxon>Dothideomycetes incertae sedis</taxon>
        <taxon>Botryosphaeriales</taxon>
        <taxon>Botryosphaeriaceae</taxon>
        <taxon>Botryosphaeria</taxon>
    </lineage>
</organism>
<feature type="compositionally biased region" description="Low complexity" evidence="1">
    <location>
        <begin position="236"/>
        <end position="245"/>
    </location>
</feature>
<comment type="caution">
    <text evidence="2">The sequence shown here is derived from an EMBL/GenBank/DDBJ whole genome shotgun (WGS) entry which is preliminary data.</text>
</comment>
<protein>
    <submittedName>
        <fullName evidence="2">Uncharacterized protein</fullName>
    </submittedName>
</protein>
<feature type="compositionally biased region" description="Basic residues" evidence="1">
    <location>
        <begin position="7"/>
        <end position="16"/>
    </location>
</feature>
<feature type="compositionally biased region" description="Polar residues" evidence="1">
    <location>
        <begin position="279"/>
        <end position="291"/>
    </location>
</feature>
<proteinExistence type="predicted"/>
<dbReference type="OrthoDB" id="10477132at2759"/>
<keyword evidence="3" id="KW-1185">Reference proteome</keyword>
<gene>
    <name evidence="2" type="ORF">GTA08_BOTSDO01023</name>
</gene>
<feature type="compositionally biased region" description="Basic and acidic residues" evidence="1">
    <location>
        <begin position="511"/>
        <end position="523"/>
    </location>
</feature>
<dbReference type="Proteomes" id="UP000572817">
    <property type="component" value="Unassembled WGS sequence"/>
</dbReference>
<feature type="region of interest" description="Disordered" evidence="1">
    <location>
        <begin position="135"/>
        <end position="322"/>
    </location>
</feature>
<sequence length="544" mass="60709">MPNSRGRNNRNSRNNRRSAEHLNNPADPLNKKRRNQQGGQQNHPSNMAPSGSYHAPGNTPGLFNPAYVGIQGNTQLAFDQRTPSPFQQAGMNQPGVPYGAGQGLGYNTTGYGQYPQQQQGYGGNQFGMGQAYPTVGQPQMYPSHGGDQAGAGTYPGGYGYQNTSAPQMAPYGQAPQLGGLAPPPRQSSPYDQPYSHGYQAQPMQPSGSSSGYSAGQRRAHTPARGQPGRQHPPPRHSQQQGTRQPPTRPSPAVAAQGAPRGPSGPSALAPFREDDFPSLGSQPSGQRSSELPSRRRQDAASQLSQQFGAASLDDQPSARGGRRKFVRFTDYSVSLPAPDSPEERALPSPRRRRNQAFCLDIDDCYRGKVIFIDKLEGIDYSDHPAVVRSVDKARRKITFFKQSSFKKIGGFYNKYGMYVNKNQKRWHEKQWLLVDDGITKPHDDTPMLRLADGERMSEMGSYLDIHGNTELHIDYFSKYSRAMKFPEIFFPADQMDLLERYSEWYLKEDEKHRREMERKREMFQTDGAADDDEDEDDFCPEFSW</sequence>
<feature type="compositionally biased region" description="Gly residues" evidence="1">
    <location>
        <begin position="147"/>
        <end position="159"/>
    </location>
</feature>
<name>A0A8H4J9E5_9PEZI</name>
<evidence type="ECO:0000313" key="3">
    <source>
        <dbReference type="Proteomes" id="UP000572817"/>
    </source>
</evidence>
<feature type="compositionally biased region" description="Acidic residues" evidence="1">
    <location>
        <begin position="528"/>
        <end position="544"/>
    </location>
</feature>
<dbReference type="EMBL" id="WWBZ02000001">
    <property type="protein sequence ID" value="KAF4313428.1"/>
    <property type="molecule type" value="Genomic_DNA"/>
</dbReference>
<feature type="compositionally biased region" description="Polar residues" evidence="1">
    <location>
        <begin position="201"/>
        <end position="213"/>
    </location>
</feature>
<feature type="compositionally biased region" description="Polar residues" evidence="1">
    <location>
        <begin position="299"/>
        <end position="308"/>
    </location>
</feature>
<feature type="region of interest" description="Disordered" evidence="1">
    <location>
        <begin position="511"/>
        <end position="544"/>
    </location>
</feature>
<accession>A0A8H4J9E5</accession>
<feature type="compositionally biased region" description="Polar residues" evidence="1">
    <location>
        <begin position="36"/>
        <end position="49"/>
    </location>
</feature>
<feature type="region of interest" description="Disordered" evidence="1">
    <location>
        <begin position="1"/>
        <end position="66"/>
    </location>
</feature>
<reference evidence="2" key="1">
    <citation type="submission" date="2020-04" db="EMBL/GenBank/DDBJ databases">
        <title>Genome Assembly and Annotation of Botryosphaeria dothidea sdau 11-99, a Latent Pathogen of Apple Fruit Ring Rot in China.</title>
        <authorList>
            <person name="Yu C."/>
            <person name="Diao Y."/>
            <person name="Lu Q."/>
            <person name="Zhao J."/>
            <person name="Cui S."/>
            <person name="Peng C."/>
            <person name="He B."/>
            <person name="Liu H."/>
        </authorList>
    </citation>
    <scope>NUCLEOTIDE SEQUENCE [LARGE SCALE GENOMIC DNA]</scope>
    <source>
        <strain evidence="2">Sdau11-99</strain>
    </source>
</reference>
<evidence type="ECO:0000256" key="1">
    <source>
        <dbReference type="SAM" id="MobiDB-lite"/>
    </source>
</evidence>
<dbReference type="AlphaFoldDB" id="A0A8H4J9E5"/>
<evidence type="ECO:0000313" key="2">
    <source>
        <dbReference type="EMBL" id="KAF4313428.1"/>
    </source>
</evidence>